<gene>
    <name evidence="10" type="ORF">SAMN06295885_0528</name>
</gene>
<dbReference type="GO" id="GO:0009401">
    <property type="term" value="P:phosphoenolpyruvate-dependent sugar phosphotransferase system"/>
    <property type="evidence" value="ECO:0007669"/>
    <property type="project" value="UniProtKB-KW"/>
</dbReference>
<keyword evidence="3" id="KW-0762">Sugar transport</keyword>
<dbReference type="InterPro" id="IPR051819">
    <property type="entry name" value="PTS_sugar-specific_EIIB"/>
</dbReference>
<dbReference type="Gene3D" id="3.40.50.2300">
    <property type="match status" value="1"/>
</dbReference>
<feature type="modified residue" description="Phosphocysteine; by EIIA" evidence="7">
    <location>
        <position position="8"/>
    </location>
</feature>
<sequence>MRKILIVCGAGASSTFLAHRLRAGAKDRGMDASFRSETLAGLPDSLPEADVLLVGPHLEPQFDGLRRLAEQVGVAAALLPHDVFGGHGADAVLDTLPILFAARAVGADQGGDTSVRPVAPGAEPDPGHH</sequence>
<reference evidence="11" key="1">
    <citation type="submission" date="2017-04" db="EMBL/GenBank/DDBJ databases">
        <authorList>
            <person name="Varghese N."/>
            <person name="Submissions S."/>
        </authorList>
    </citation>
    <scope>NUCLEOTIDE SEQUENCE [LARGE SCALE GENOMIC DNA]</scope>
    <source>
        <strain evidence="11">VKM Ac-2121</strain>
    </source>
</reference>
<name>A0A1X7N1H2_9MICO</name>
<dbReference type="PANTHER" id="PTHR34581">
    <property type="entry name" value="PTS SYSTEM N,N'-DIACETYLCHITOBIOSE-SPECIFIC EIIB COMPONENT"/>
    <property type="match status" value="1"/>
</dbReference>
<keyword evidence="2" id="KW-0597">Phosphoprotein</keyword>
<feature type="region of interest" description="Disordered" evidence="8">
    <location>
        <begin position="108"/>
        <end position="129"/>
    </location>
</feature>
<evidence type="ECO:0000256" key="1">
    <source>
        <dbReference type="ARBA" id="ARBA00022448"/>
    </source>
</evidence>
<protein>
    <submittedName>
        <fullName evidence="10">PTS system, cellobiose-specific IIB component</fullName>
    </submittedName>
</protein>
<evidence type="ECO:0000256" key="3">
    <source>
        <dbReference type="ARBA" id="ARBA00022597"/>
    </source>
</evidence>
<evidence type="ECO:0000259" key="9">
    <source>
        <dbReference type="PROSITE" id="PS51100"/>
    </source>
</evidence>
<evidence type="ECO:0000256" key="7">
    <source>
        <dbReference type="PROSITE-ProRule" id="PRU00423"/>
    </source>
</evidence>
<dbReference type="InterPro" id="IPR003501">
    <property type="entry name" value="PTS_EIIB_2/3"/>
</dbReference>
<dbReference type="AlphaFoldDB" id="A0A1X7N1H2"/>
<feature type="domain" description="PTS EIIB type-3" evidence="9">
    <location>
        <begin position="1"/>
        <end position="106"/>
    </location>
</feature>
<keyword evidence="6" id="KW-0418">Kinase</keyword>
<dbReference type="GO" id="GO:0016301">
    <property type="term" value="F:kinase activity"/>
    <property type="evidence" value="ECO:0007669"/>
    <property type="project" value="UniProtKB-KW"/>
</dbReference>
<evidence type="ECO:0000313" key="10">
    <source>
        <dbReference type="EMBL" id="SMH31065.1"/>
    </source>
</evidence>
<keyword evidence="5" id="KW-0598">Phosphotransferase system</keyword>
<dbReference type="Proteomes" id="UP000193711">
    <property type="component" value="Unassembled WGS sequence"/>
</dbReference>
<evidence type="ECO:0000256" key="5">
    <source>
        <dbReference type="ARBA" id="ARBA00022683"/>
    </source>
</evidence>
<dbReference type="GO" id="GO:0008982">
    <property type="term" value="F:protein-N(PI)-phosphohistidine-sugar phosphotransferase activity"/>
    <property type="evidence" value="ECO:0007669"/>
    <property type="project" value="InterPro"/>
</dbReference>
<evidence type="ECO:0000256" key="6">
    <source>
        <dbReference type="ARBA" id="ARBA00022777"/>
    </source>
</evidence>
<keyword evidence="4" id="KW-0808">Transferase</keyword>
<evidence type="ECO:0000313" key="11">
    <source>
        <dbReference type="Proteomes" id="UP000193711"/>
    </source>
</evidence>
<dbReference type="STRING" id="1891671.SAMN06295885_0528"/>
<dbReference type="Pfam" id="PF02302">
    <property type="entry name" value="PTS_IIB"/>
    <property type="match status" value="1"/>
</dbReference>
<dbReference type="EMBL" id="FXBM01000001">
    <property type="protein sequence ID" value="SMH31065.1"/>
    <property type="molecule type" value="Genomic_DNA"/>
</dbReference>
<organism evidence="10 11">
    <name type="scientific">Rathayibacter oskolensis</name>
    <dbReference type="NCBI Taxonomy" id="1891671"/>
    <lineage>
        <taxon>Bacteria</taxon>
        <taxon>Bacillati</taxon>
        <taxon>Actinomycetota</taxon>
        <taxon>Actinomycetes</taxon>
        <taxon>Micrococcales</taxon>
        <taxon>Microbacteriaceae</taxon>
        <taxon>Rathayibacter</taxon>
    </lineage>
</organism>
<accession>A0A1X7N1H2</accession>
<evidence type="ECO:0000256" key="2">
    <source>
        <dbReference type="ARBA" id="ARBA00022553"/>
    </source>
</evidence>
<dbReference type="SUPFAM" id="SSF52794">
    <property type="entry name" value="PTS system IIB component-like"/>
    <property type="match status" value="1"/>
</dbReference>
<evidence type="ECO:0000256" key="8">
    <source>
        <dbReference type="SAM" id="MobiDB-lite"/>
    </source>
</evidence>
<keyword evidence="11" id="KW-1185">Reference proteome</keyword>
<dbReference type="InterPro" id="IPR036095">
    <property type="entry name" value="PTS_EIIB-like_sf"/>
</dbReference>
<dbReference type="InterPro" id="IPR013012">
    <property type="entry name" value="PTS_EIIB_3"/>
</dbReference>
<keyword evidence="1" id="KW-0813">Transport</keyword>
<evidence type="ECO:0000256" key="4">
    <source>
        <dbReference type="ARBA" id="ARBA00022679"/>
    </source>
</evidence>
<dbReference type="PANTHER" id="PTHR34581:SF2">
    <property type="entry name" value="PTS SYSTEM N,N'-DIACETYLCHITOBIOSE-SPECIFIC EIIB COMPONENT"/>
    <property type="match status" value="1"/>
</dbReference>
<dbReference type="RefSeq" id="WP_165759514.1">
    <property type="nucleotide sequence ID" value="NZ_FXBM01000001.1"/>
</dbReference>
<proteinExistence type="predicted"/>
<dbReference type="PROSITE" id="PS51100">
    <property type="entry name" value="PTS_EIIB_TYPE_3"/>
    <property type="match status" value="1"/>
</dbReference>